<dbReference type="HOGENOM" id="CLU_2225879_0_0_1"/>
<protein>
    <submittedName>
        <fullName evidence="1">Uncharacterized protein</fullName>
    </submittedName>
</protein>
<reference evidence="1" key="1">
    <citation type="journal article" date="2013" name="Genome Biol.">
        <title>Draft genome of the mountain pine beetle, Dendroctonus ponderosae Hopkins, a major forest pest.</title>
        <authorList>
            <person name="Keeling C.I."/>
            <person name="Yuen M.M."/>
            <person name="Liao N.Y."/>
            <person name="Docking T.R."/>
            <person name="Chan S.K."/>
            <person name="Taylor G.A."/>
            <person name="Palmquist D.L."/>
            <person name="Jackman S.D."/>
            <person name="Nguyen A."/>
            <person name="Li M."/>
            <person name="Henderson H."/>
            <person name="Janes J.K."/>
            <person name="Zhao Y."/>
            <person name="Pandoh P."/>
            <person name="Moore R."/>
            <person name="Sperling F.A."/>
            <person name="Huber D.P."/>
            <person name="Birol I."/>
            <person name="Jones S.J."/>
            <person name="Bohlmann J."/>
        </authorList>
    </citation>
    <scope>NUCLEOTIDE SEQUENCE</scope>
</reference>
<accession>N6TRD0</accession>
<gene>
    <name evidence="1" type="ORF">YQE_02986</name>
</gene>
<proteinExistence type="predicted"/>
<dbReference type="EMBL" id="KB740468">
    <property type="protein sequence ID" value="ENN80593.1"/>
    <property type="molecule type" value="Genomic_DNA"/>
</dbReference>
<evidence type="ECO:0000313" key="1">
    <source>
        <dbReference type="EMBL" id="ENN80593.1"/>
    </source>
</evidence>
<feature type="non-terminal residue" evidence="1">
    <location>
        <position position="1"/>
    </location>
</feature>
<name>N6TRD0_DENPD</name>
<dbReference type="AlphaFoldDB" id="N6TRD0"/>
<organism evidence="1">
    <name type="scientific">Dendroctonus ponderosae</name>
    <name type="common">Mountain pine beetle</name>
    <dbReference type="NCBI Taxonomy" id="77166"/>
    <lineage>
        <taxon>Eukaryota</taxon>
        <taxon>Metazoa</taxon>
        <taxon>Ecdysozoa</taxon>
        <taxon>Arthropoda</taxon>
        <taxon>Hexapoda</taxon>
        <taxon>Insecta</taxon>
        <taxon>Pterygota</taxon>
        <taxon>Neoptera</taxon>
        <taxon>Endopterygota</taxon>
        <taxon>Coleoptera</taxon>
        <taxon>Polyphaga</taxon>
        <taxon>Cucujiformia</taxon>
        <taxon>Curculionidae</taxon>
        <taxon>Scolytinae</taxon>
        <taxon>Dendroctonus</taxon>
    </lineage>
</organism>
<sequence>MNSHVCRHYQCSFLNDIQFRFQKGRRMLRPRLLTNSLVILSMTSMWFLNLLEEKAAGILERTCFHLMLSKLKRCPDNTSRQKVLLNPFFQERNFEHFQMGWLAPGN</sequence>